<dbReference type="Gene3D" id="1.20.1330.10">
    <property type="entry name" value="f41 fragment of flagellin, N-terminal domain"/>
    <property type="match status" value="1"/>
</dbReference>
<accession>A0A6N4QL34</accession>
<gene>
    <name evidence="1" type="ORF">EHQ18_00505</name>
</gene>
<sequence>MKIDKNPNVSADSQKELIIQKQIDQLQKEISGWISKESIQWEEKKKILLRTNTESNFIYQTIIEKSEVRAVDSRLKFISLTSQKLQRLSELQPNETTFQKQTLMLKKVLVYLDILYHISKRLFVISKSNLLGKQVELQLEVDSLIREVDRIASQAEFNHMRLFAGDFAKDSRVASLWMIHQSNGELFRVWIATMTSKSLGLTSFDGNYLTLSNSNLFQKNIEEVINRINEERHRIQSVLD</sequence>
<evidence type="ECO:0000313" key="2">
    <source>
        <dbReference type="Proteomes" id="UP000297239"/>
    </source>
</evidence>
<dbReference type="EMBL" id="RQFF01000007">
    <property type="protein sequence ID" value="TGK76478.1"/>
    <property type="molecule type" value="Genomic_DNA"/>
</dbReference>
<dbReference type="OrthoDB" id="341613at2"/>
<evidence type="ECO:0000313" key="1">
    <source>
        <dbReference type="EMBL" id="TGK76478.1"/>
    </source>
</evidence>
<dbReference type="Proteomes" id="UP000297239">
    <property type="component" value="Unassembled WGS sequence"/>
</dbReference>
<comment type="caution">
    <text evidence="1">The sequence shown here is derived from an EMBL/GenBank/DDBJ whole genome shotgun (WGS) entry which is preliminary data.</text>
</comment>
<dbReference type="AlphaFoldDB" id="A0A6N4QL34"/>
<keyword evidence="2" id="KW-1185">Reference proteome</keyword>
<organism evidence="1 2">
    <name type="scientific">Leptospira kanakyensis</name>
    <dbReference type="NCBI Taxonomy" id="2484968"/>
    <lineage>
        <taxon>Bacteria</taxon>
        <taxon>Pseudomonadati</taxon>
        <taxon>Spirochaetota</taxon>
        <taxon>Spirochaetia</taxon>
        <taxon>Leptospirales</taxon>
        <taxon>Leptospiraceae</taxon>
        <taxon>Leptospira</taxon>
    </lineage>
</organism>
<reference evidence="1" key="1">
    <citation type="journal article" date="2019" name="PLoS Negl. Trop. Dis.">
        <title>Revisiting the worldwide diversity of Leptospira species in the environment.</title>
        <authorList>
            <person name="Vincent A.T."/>
            <person name="Schiettekatte O."/>
            <person name="Bourhy P."/>
            <person name="Veyrier F.J."/>
            <person name="Picardeau M."/>
        </authorList>
    </citation>
    <scope>NUCLEOTIDE SEQUENCE [LARGE SCALE GENOMIC DNA]</scope>
    <source>
        <strain evidence="1">201800293</strain>
    </source>
</reference>
<keyword evidence="1" id="KW-0282">Flagellum</keyword>
<name>A0A6N4QL34_9LEPT</name>
<dbReference type="SUPFAM" id="SSF64518">
    <property type="entry name" value="Phase 1 flagellin"/>
    <property type="match status" value="1"/>
</dbReference>
<proteinExistence type="predicted"/>
<keyword evidence="1" id="KW-0966">Cell projection</keyword>
<protein>
    <submittedName>
        <fullName evidence="1">Flagellar filament core protein flaB2 domain protein</fullName>
    </submittedName>
</protein>
<dbReference type="RefSeq" id="WP_135631690.1">
    <property type="nucleotide sequence ID" value="NZ_JAMQPQ010000004.1"/>
</dbReference>
<keyword evidence="1" id="KW-0969">Cilium</keyword>